<evidence type="ECO:0000256" key="1">
    <source>
        <dbReference type="SAM" id="MobiDB-lite"/>
    </source>
</evidence>
<feature type="region of interest" description="Disordered" evidence="1">
    <location>
        <begin position="38"/>
        <end position="67"/>
    </location>
</feature>
<protein>
    <submittedName>
        <fullName evidence="2">Uncharacterized protein</fullName>
    </submittedName>
</protein>
<dbReference type="Proteomes" id="UP000574390">
    <property type="component" value="Unassembled WGS sequence"/>
</dbReference>
<comment type="caution">
    <text evidence="2">The sequence shown here is derived from an EMBL/GenBank/DDBJ whole genome shotgun (WGS) entry which is preliminary data.</text>
</comment>
<proteinExistence type="predicted"/>
<dbReference type="EMBL" id="JABANM010029219">
    <property type="protein sequence ID" value="KAF4708378.1"/>
    <property type="molecule type" value="Genomic_DNA"/>
</dbReference>
<accession>A0A7J6QJH0</accession>
<gene>
    <name evidence="2" type="ORF">FOZ62_020188</name>
</gene>
<reference evidence="2 3" key="1">
    <citation type="submission" date="2020-04" db="EMBL/GenBank/DDBJ databases">
        <title>Perkinsus olseni comparative genomics.</title>
        <authorList>
            <person name="Bogema D.R."/>
        </authorList>
    </citation>
    <scope>NUCLEOTIDE SEQUENCE [LARGE SCALE GENOMIC DNA]</scope>
    <source>
        <strain evidence="2">ATCC PRA-205</strain>
    </source>
</reference>
<dbReference type="AlphaFoldDB" id="A0A7J6QJH0"/>
<feature type="non-terminal residue" evidence="2">
    <location>
        <position position="178"/>
    </location>
</feature>
<feature type="non-terminal residue" evidence="2">
    <location>
        <position position="1"/>
    </location>
</feature>
<sequence>AIKGDLSAALTETRNTARTTAAISASVGVDSTQVTQSALPNQLNPNPSGSPTPESVFGSATTASSSEWNQTVKDVHLLVGREPAKDSKFAGNAPHGRYVEWRSTMLDIVSSHPSPRVRGAAILHLLEQPLKKDIKLAAGNTDTPHCDTVLQALDDEFLTVAEKCALQNRWVSTQQSPG</sequence>
<evidence type="ECO:0000313" key="2">
    <source>
        <dbReference type="EMBL" id="KAF4708378.1"/>
    </source>
</evidence>
<name>A0A7J6QJH0_PEROL</name>
<evidence type="ECO:0000313" key="3">
    <source>
        <dbReference type="Proteomes" id="UP000574390"/>
    </source>
</evidence>
<organism evidence="2 3">
    <name type="scientific">Perkinsus olseni</name>
    <name type="common">Perkinsus atlanticus</name>
    <dbReference type="NCBI Taxonomy" id="32597"/>
    <lineage>
        <taxon>Eukaryota</taxon>
        <taxon>Sar</taxon>
        <taxon>Alveolata</taxon>
        <taxon>Perkinsozoa</taxon>
        <taxon>Perkinsea</taxon>
        <taxon>Perkinsida</taxon>
        <taxon>Perkinsidae</taxon>
        <taxon>Perkinsus</taxon>
    </lineage>
</organism>